<comment type="similarity">
    <text evidence="3 10">Belongs to the TPP enzyme family.</text>
</comment>
<evidence type="ECO:0000256" key="4">
    <source>
        <dbReference type="ARBA" id="ARBA00022723"/>
    </source>
</evidence>
<evidence type="ECO:0000256" key="3">
    <source>
        <dbReference type="ARBA" id="ARBA00007812"/>
    </source>
</evidence>
<dbReference type="InterPro" id="IPR029061">
    <property type="entry name" value="THDP-binding"/>
</dbReference>
<keyword evidence="7 10" id="KW-0786">Thiamine pyrophosphate</keyword>
<evidence type="ECO:0000256" key="10">
    <source>
        <dbReference type="RuleBase" id="RU362132"/>
    </source>
</evidence>
<dbReference type="InterPro" id="IPR047213">
    <property type="entry name" value="TPP_PYR_PDC_IPDC-like"/>
</dbReference>
<dbReference type="VEuPathDB" id="FungiDB:Malapachy_0687"/>
<keyword evidence="8" id="KW-0456">Lyase</keyword>
<dbReference type="GO" id="GO:0000949">
    <property type="term" value="P:aromatic amino acid family catabolic process to alcohol via Ehrlich pathway"/>
    <property type="evidence" value="ECO:0007669"/>
    <property type="project" value="TreeGrafter"/>
</dbReference>
<dbReference type="InterPro" id="IPR029035">
    <property type="entry name" value="DHS-like_NAD/FAD-binding_dom"/>
</dbReference>
<dbReference type="InterPro" id="IPR012000">
    <property type="entry name" value="Thiamin_PyroP_enz_cen_dom"/>
</dbReference>
<keyword evidence="6 9" id="KW-0460">Magnesium</keyword>
<dbReference type="InterPro" id="IPR011766">
    <property type="entry name" value="TPP_enzyme_TPP-bd"/>
</dbReference>
<feature type="compositionally biased region" description="Basic and acidic residues" evidence="11">
    <location>
        <begin position="522"/>
        <end position="537"/>
    </location>
</feature>
<feature type="binding site" evidence="9">
    <location>
        <position position="475"/>
    </location>
    <ligand>
        <name>Mg(2+)</name>
        <dbReference type="ChEBI" id="CHEBI:18420"/>
    </ligand>
</feature>
<dbReference type="CDD" id="cd07038">
    <property type="entry name" value="TPP_PYR_PDC_IPDC_like"/>
    <property type="match status" value="1"/>
</dbReference>
<dbReference type="InterPro" id="IPR012110">
    <property type="entry name" value="PDC/IPDC-like"/>
</dbReference>
<dbReference type="OrthoDB" id="3970464at2759"/>
<evidence type="ECO:0000313" key="15">
    <source>
        <dbReference type="EMBL" id="KOS14486.1"/>
    </source>
</evidence>
<dbReference type="SUPFAM" id="SSF52518">
    <property type="entry name" value="Thiamin diphosphate-binding fold (THDP-binding)"/>
    <property type="match status" value="2"/>
</dbReference>
<comment type="cofactor">
    <cofactor evidence="9">
        <name>Mg(2+)</name>
        <dbReference type="ChEBI" id="CHEBI:18420"/>
    </cofactor>
    <text evidence="9">Binds 1 Mg(2+) per subunit.</text>
</comment>
<dbReference type="RefSeq" id="XP_017992118.1">
    <property type="nucleotide sequence ID" value="XM_018135202.1"/>
</dbReference>
<feature type="domain" description="Thiamine pyrophosphate enzyme TPP-binding" evidence="13">
    <location>
        <begin position="394"/>
        <end position="484"/>
    </location>
</feature>
<evidence type="ECO:0000259" key="14">
    <source>
        <dbReference type="Pfam" id="PF02776"/>
    </source>
</evidence>
<evidence type="ECO:0000259" key="12">
    <source>
        <dbReference type="Pfam" id="PF00205"/>
    </source>
</evidence>
<dbReference type="Proteomes" id="UP000037751">
    <property type="component" value="Unassembled WGS sequence"/>
</dbReference>
<dbReference type="FunFam" id="3.40.50.970:FF:000024">
    <property type="entry name" value="Pyruvate decarboxylase isozyme"/>
    <property type="match status" value="1"/>
</dbReference>
<dbReference type="InterPro" id="IPR047214">
    <property type="entry name" value="TPP_PDC_IPDC"/>
</dbReference>
<dbReference type="GO" id="GO:0030976">
    <property type="term" value="F:thiamine pyrophosphate binding"/>
    <property type="evidence" value="ECO:0007669"/>
    <property type="project" value="InterPro"/>
</dbReference>
<proteinExistence type="inferred from homology"/>
<reference evidence="15 16" key="1">
    <citation type="submission" date="2015-07" db="EMBL/GenBank/DDBJ databases">
        <title>Draft Genome Sequence of Malassezia furfur CBS1878 and Malassezia pachydermatis CBS1879.</title>
        <authorList>
            <person name="Triana S."/>
            <person name="Ohm R."/>
            <person name="Gonzalez A."/>
            <person name="DeCock H."/>
            <person name="Restrepo S."/>
            <person name="Celis A."/>
        </authorList>
    </citation>
    <scope>NUCLEOTIDE SEQUENCE [LARGE SCALE GENOMIC DNA]</scope>
    <source>
        <strain evidence="15 16">CBS 1879</strain>
    </source>
</reference>
<evidence type="ECO:0000256" key="7">
    <source>
        <dbReference type="ARBA" id="ARBA00023052"/>
    </source>
</evidence>
<comment type="cofactor">
    <cofactor evidence="1">
        <name>thiamine diphosphate</name>
        <dbReference type="ChEBI" id="CHEBI:58937"/>
    </cofactor>
</comment>
<dbReference type="SUPFAM" id="SSF52467">
    <property type="entry name" value="DHS-like NAD/FAD-binding domain"/>
    <property type="match status" value="1"/>
</dbReference>
<dbReference type="CDD" id="cd02005">
    <property type="entry name" value="TPP_PDC_IPDC"/>
    <property type="match status" value="1"/>
</dbReference>
<dbReference type="GO" id="GO:0005829">
    <property type="term" value="C:cytosol"/>
    <property type="evidence" value="ECO:0007669"/>
    <property type="project" value="TreeGrafter"/>
</dbReference>
<evidence type="ECO:0000256" key="9">
    <source>
        <dbReference type="PIRSR" id="PIRSR036565-2"/>
    </source>
</evidence>
<dbReference type="Pfam" id="PF02776">
    <property type="entry name" value="TPP_enzyme_N"/>
    <property type="match status" value="1"/>
</dbReference>
<evidence type="ECO:0000256" key="6">
    <source>
        <dbReference type="ARBA" id="ARBA00022842"/>
    </source>
</evidence>
<dbReference type="Gene3D" id="3.40.50.1220">
    <property type="entry name" value="TPP-binding domain"/>
    <property type="match status" value="1"/>
</dbReference>
<evidence type="ECO:0000256" key="11">
    <source>
        <dbReference type="SAM" id="MobiDB-lite"/>
    </source>
</evidence>
<name>A0A0M8MKT4_9BASI</name>
<dbReference type="PANTHER" id="PTHR43452:SF30">
    <property type="entry name" value="PYRUVATE DECARBOXYLASE ISOZYME 1-RELATED"/>
    <property type="match status" value="1"/>
</dbReference>
<protein>
    <submittedName>
        <fullName evidence="15">Pyruvate decarboxylase</fullName>
    </submittedName>
</protein>
<dbReference type="GO" id="GO:0000287">
    <property type="term" value="F:magnesium ion binding"/>
    <property type="evidence" value="ECO:0007669"/>
    <property type="project" value="InterPro"/>
</dbReference>
<evidence type="ECO:0000256" key="5">
    <source>
        <dbReference type="ARBA" id="ARBA00022793"/>
    </source>
</evidence>
<keyword evidence="4 9" id="KW-0479">Metal-binding</keyword>
<sequence>MRLSEYLVERLAQLGAKHIFGCPGDYNMQFLDVIDDDKRVQWIGCANELNAAYACDGYTRATGEISVLVTTYGVGELSAANGVAGMFAESLPVIHIVGMPTTESHSSHRQMHHTLDANLYDNYYKMARYISVDAAMIGWTRQDWQNAAPTIDRVLTSLVQERRPVYLSVPLDLFELEVPSEELKNPIPTSRPQPNQEQLEYVVKVATNHFNEAKRPLVLVDYCVGRSRAMSVVDEFVKQTGLPVAVAPMGKSLFPEDDDHFLGVYLGGTSHKNLKDFVDTVDLLIIIGGLPSDMNTGRFSYSTPACNVINFHTNTTSIGYSEFRKIGMHEVLPRLGPLLAKDKAMRLSYTQEVKKQVQDPPQQLPSSDSPVIHDYLWDRIGSFLRAGDHMVVEVGSSTYGAVFSHIPRHARFHEQIAYGSIGWSVGATLGVSMGVEQHGGRCITFVGDGSLMMSVQEIATMMRYGAKPIIFVLNNDGYEIERVIHGPDREYNNIASVDFSLMLDFFNRDRKVRSNVPDMSEEVTKQREESHKHDQAVQKRYHAVRTCGELDQLLSSDAFRNEDAIHVVELFMPRGNAPDLLETIMGQKK</sequence>
<organism evidence="15 16">
    <name type="scientific">Malassezia pachydermatis</name>
    <dbReference type="NCBI Taxonomy" id="77020"/>
    <lineage>
        <taxon>Eukaryota</taxon>
        <taxon>Fungi</taxon>
        <taxon>Dikarya</taxon>
        <taxon>Basidiomycota</taxon>
        <taxon>Ustilaginomycotina</taxon>
        <taxon>Malasseziomycetes</taxon>
        <taxon>Malasseziales</taxon>
        <taxon>Malasseziaceae</taxon>
        <taxon>Malassezia</taxon>
    </lineage>
</organism>
<evidence type="ECO:0000313" key="16">
    <source>
        <dbReference type="Proteomes" id="UP000037751"/>
    </source>
</evidence>
<dbReference type="Pfam" id="PF00205">
    <property type="entry name" value="TPP_enzyme_M"/>
    <property type="match status" value="1"/>
</dbReference>
<gene>
    <name evidence="15" type="ORF">Malapachy_0687</name>
</gene>
<dbReference type="Gene3D" id="3.40.50.970">
    <property type="match status" value="2"/>
</dbReference>
<keyword evidence="16" id="KW-1185">Reference proteome</keyword>
<comment type="subcellular location">
    <subcellularLocation>
        <location evidence="2">Mitochondrion</location>
    </subcellularLocation>
</comment>
<dbReference type="FunFam" id="3.40.50.970:FF:000019">
    <property type="entry name" value="Pyruvate decarboxylase isozyme"/>
    <property type="match status" value="1"/>
</dbReference>
<dbReference type="GO" id="GO:0005634">
    <property type="term" value="C:nucleus"/>
    <property type="evidence" value="ECO:0007669"/>
    <property type="project" value="TreeGrafter"/>
</dbReference>
<feature type="binding site" evidence="9">
    <location>
        <position position="448"/>
    </location>
    <ligand>
        <name>Mg(2+)</name>
        <dbReference type="ChEBI" id="CHEBI:18420"/>
    </ligand>
</feature>
<dbReference type="EMBL" id="LGAV01000003">
    <property type="protein sequence ID" value="KOS14486.1"/>
    <property type="molecule type" value="Genomic_DNA"/>
</dbReference>
<dbReference type="PANTHER" id="PTHR43452">
    <property type="entry name" value="PYRUVATE DECARBOXYLASE"/>
    <property type="match status" value="1"/>
</dbReference>
<dbReference type="GO" id="GO:0004737">
    <property type="term" value="F:pyruvate decarboxylase activity"/>
    <property type="evidence" value="ECO:0007669"/>
    <property type="project" value="TreeGrafter"/>
</dbReference>
<feature type="region of interest" description="Disordered" evidence="11">
    <location>
        <begin position="517"/>
        <end position="537"/>
    </location>
</feature>
<keyword evidence="15" id="KW-0670">Pyruvate</keyword>
<dbReference type="InterPro" id="IPR012001">
    <property type="entry name" value="Thiamin_PyroP_enz_TPP-bd_dom"/>
</dbReference>
<comment type="caution">
    <text evidence="15">The sequence shown here is derived from an EMBL/GenBank/DDBJ whole genome shotgun (WGS) entry which is preliminary data.</text>
</comment>
<evidence type="ECO:0000256" key="1">
    <source>
        <dbReference type="ARBA" id="ARBA00001964"/>
    </source>
</evidence>
<dbReference type="GeneID" id="28727077"/>
<dbReference type="Pfam" id="PF02775">
    <property type="entry name" value="TPP_enzyme_C"/>
    <property type="match status" value="1"/>
</dbReference>
<evidence type="ECO:0000259" key="13">
    <source>
        <dbReference type="Pfam" id="PF02775"/>
    </source>
</evidence>
<accession>A0A0M8MKT4</accession>
<dbReference type="STRING" id="77020.A0A0M8MKT4"/>
<feature type="domain" description="Thiamine pyrophosphate enzyme N-terminal TPP-binding" evidence="14">
    <location>
        <begin position="1"/>
        <end position="115"/>
    </location>
</feature>
<keyword evidence="5" id="KW-0210">Decarboxylase</keyword>
<evidence type="ECO:0000256" key="8">
    <source>
        <dbReference type="ARBA" id="ARBA00023239"/>
    </source>
</evidence>
<dbReference type="AlphaFoldDB" id="A0A0M8MKT4"/>
<dbReference type="GO" id="GO:0005739">
    <property type="term" value="C:mitochondrion"/>
    <property type="evidence" value="ECO:0007669"/>
    <property type="project" value="UniProtKB-SubCell"/>
</dbReference>
<feature type="binding site" evidence="9">
    <location>
        <position position="477"/>
    </location>
    <ligand>
        <name>Mg(2+)</name>
        <dbReference type="ChEBI" id="CHEBI:18420"/>
    </ligand>
</feature>
<feature type="domain" description="Thiamine pyrophosphate enzyme central" evidence="12">
    <location>
        <begin position="205"/>
        <end position="322"/>
    </location>
</feature>
<evidence type="ECO:0000256" key="2">
    <source>
        <dbReference type="ARBA" id="ARBA00004173"/>
    </source>
</evidence>
<dbReference type="PIRSF" id="PIRSF036565">
    <property type="entry name" value="Pyruvt_ip_decrb"/>
    <property type="match status" value="1"/>
</dbReference>